<feature type="compositionally biased region" description="Acidic residues" evidence="1">
    <location>
        <begin position="217"/>
        <end position="226"/>
    </location>
</feature>
<name>A0A9W9KFQ6_9EURO</name>
<keyword evidence="4" id="KW-1185">Reference proteome</keyword>
<organism evidence="3 4">
    <name type="scientific">Penicillium argentinense</name>
    <dbReference type="NCBI Taxonomy" id="1131581"/>
    <lineage>
        <taxon>Eukaryota</taxon>
        <taxon>Fungi</taxon>
        <taxon>Dikarya</taxon>
        <taxon>Ascomycota</taxon>
        <taxon>Pezizomycotina</taxon>
        <taxon>Eurotiomycetes</taxon>
        <taxon>Eurotiomycetidae</taxon>
        <taxon>Eurotiales</taxon>
        <taxon>Aspergillaceae</taxon>
        <taxon>Penicillium</taxon>
    </lineage>
</organism>
<accession>A0A9W9KFQ6</accession>
<feature type="transmembrane region" description="Helical" evidence="2">
    <location>
        <begin position="154"/>
        <end position="187"/>
    </location>
</feature>
<dbReference type="Proteomes" id="UP001149074">
    <property type="component" value="Unassembled WGS sequence"/>
</dbReference>
<protein>
    <submittedName>
        <fullName evidence="3">Uncharacterized protein</fullName>
    </submittedName>
</protein>
<dbReference type="GeneID" id="81355995"/>
<dbReference type="OrthoDB" id="4223899at2759"/>
<reference evidence="3" key="1">
    <citation type="submission" date="2022-11" db="EMBL/GenBank/DDBJ databases">
        <authorList>
            <person name="Petersen C."/>
        </authorList>
    </citation>
    <scope>NUCLEOTIDE SEQUENCE</scope>
    <source>
        <strain evidence="3">IBT 30761</strain>
    </source>
</reference>
<keyword evidence="2" id="KW-0472">Membrane</keyword>
<keyword evidence="2" id="KW-1133">Transmembrane helix</keyword>
<evidence type="ECO:0000256" key="2">
    <source>
        <dbReference type="SAM" id="Phobius"/>
    </source>
</evidence>
<feature type="region of interest" description="Disordered" evidence="1">
    <location>
        <begin position="1"/>
        <end position="66"/>
    </location>
</feature>
<sequence>MSLDPVNSGLGKGLPVNKVQSTATDSVQSATEEPLKQVNKTTETLKEPVLPGEFPSDDAPRDHDKSQPEINISAIWSSFSGWAHGLFPQAMDTFEWAVKWFIDRYFPPPKQAQMYEAAFNRPIASTFFVCQLICCGVPLLVFLAGVFVFAAVSLLLWALLSLLILGPVLLVASMMGVSLWGWGWIFYGLVKWFDQRFLGGMITRFWLPRVQGAGEGDKEEEGEAAEDEKKNT</sequence>
<reference evidence="3" key="2">
    <citation type="journal article" date="2023" name="IMA Fungus">
        <title>Comparative genomic study of the Penicillium genus elucidates a diverse pangenome and 15 lateral gene transfer events.</title>
        <authorList>
            <person name="Petersen C."/>
            <person name="Sorensen T."/>
            <person name="Nielsen M.R."/>
            <person name="Sondergaard T.E."/>
            <person name="Sorensen J.L."/>
            <person name="Fitzpatrick D.A."/>
            <person name="Frisvad J.C."/>
            <person name="Nielsen K.L."/>
        </authorList>
    </citation>
    <scope>NUCLEOTIDE SEQUENCE</scope>
    <source>
        <strain evidence="3">IBT 30761</strain>
    </source>
</reference>
<comment type="caution">
    <text evidence="3">The sequence shown here is derived from an EMBL/GenBank/DDBJ whole genome shotgun (WGS) entry which is preliminary data.</text>
</comment>
<dbReference type="EMBL" id="JAPQKI010000004">
    <property type="protein sequence ID" value="KAJ5103993.1"/>
    <property type="molecule type" value="Genomic_DNA"/>
</dbReference>
<evidence type="ECO:0000313" key="3">
    <source>
        <dbReference type="EMBL" id="KAJ5103993.1"/>
    </source>
</evidence>
<keyword evidence="2" id="KW-0812">Transmembrane</keyword>
<evidence type="ECO:0000313" key="4">
    <source>
        <dbReference type="Proteomes" id="UP001149074"/>
    </source>
</evidence>
<proteinExistence type="predicted"/>
<evidence type="ECO:0000256" key="1">
    <source>
        <dbReference type="SAM" id="MobiDB-lite"/>
    </source>
</evidence>
<dbReference type="Pfam" id="PF16015">
    <property type="entry name" value="Promethin"/>
    <property type="match status" value="1"/>
</dbReference>
<feature type="transmembrane region" description="Helical" evidence="2">
    <location>
        <begin position="123"/>
        <end position="148"/>
    </location>
</feature>
<gene>
    <name evidence="3" type="ORF">N7532_004522</name>
</gene>
<feature type="compositionally biased region" description="Polar residues" evidence="1">
    <location>
        <begin position="18"/>
        <end position="31"/>
    </location>
</feature>
<dbReference type="AlphaFoldDB" id="A0A9W9KFQ6"/>
<feature type="region of interest" description="Disordered" evidence="1">
    <location>
        <begin position="213"/>
        <end position="232"/>
    </location>
</feature>
<dbReference type="RefSeq" id="XP_056477373.1">
    <property type="nucleotide sequence ID" value="XM_056617016.1"/>
</dbReference>